<gene>
    <name evidence="1" type="ORF">DRJ00_08120</name>
</gene>
<name>A0A497E1N5_UNCAE</name>
<protein>
    <submittedName>
        <fullName evidence="1">Uncharacterized protein</fullName>
    </submittedName>
</protein>
<dbReference type="EMBL" id="QMPZ01000168">
    <property type="protein sequence ID" value="RLE07442.1"/>
    <property type="molecule type" value="Genomic_DNA"/>
</dbReference>
<comment type="caution">
    <text evidence="1">The sequence shown here is derived from an EMBL/GenBank/DDBJ whole genome shotgun (WGS) entry which is preliminary data.</text>
</comment>
<dbReference type="AlphaFoldDB" id="A0A497E1N5"/>
<evidence type="ECO:0000313" key="1">
    <source>
        <dbReference type="EMBL" id="RLE07442.1"/>
    </source>
</evidence>
<reference evidence="1 2" key="1">
    <citation type="submission" date="2018-06" db="EMBL/GenBank/DDBJ databases">
        <title>Extensive metabolic versatility and redundancy in microbially diverse, dynamic hydrothermal sediments.</title>
        <authorList>
            <person name="Dombrowski N."/>
            <person name="Teske A."/>
            <person name="Baker B.J."/>
        </authorList>
    </citation>
    <scope>NUCLEOTIDE SEQUENCE [LARGE SCALE GENOMIC DNA]</scope>
    <source>
        <strain evidence="1">B47_G16</strain>
    </source>
</reference>
<dbReference type="Proteomes" id="UP000279422">
    <property type="component" value="Unassembled WGS sequence"/>
</dbReference>
<proteinExistence type="predicted"/>
<sequence length="59" mass="7002">MKEVWTLSKEALFLLPLSRFNHIKMPKEVTDILIGKMILRTLKETKGNIREPRKDYPFS</sequence>
<organism evidence="1 2">
    <name type="scientific">Aerophobetes bacterium</name>
    <dbReference type="NCBI Taxonomy" id="2030807"/>
    <lineage>
        <taxon>Bacteria</taxon>
        <taxon>Candidatus Aerophobota</taxon>
    </lineage>
</organism>
<accession>A0A497E1N5</accession>
<evidence type="ECO:0000313" key="2">
    <source>
        <dbReference type="Proteomes" id="UP000279422"/>
    </source>
</evidence>